<dbReference type="HOGENOM" id="CLU_1044418_0_0_9"/>
<dbReference type="EMBL" id="CP000724">
    <property type="protein sequence ID" value="ABR48534.1"/>
    <property type="molecule type" value="Genomic_DNA"/>
</dbReference>
<sequence>MGKEVIGSRAKFVINDKNDCIMYLGHLLEYAVKKKEVYWELILESITYYTHELERAGIKFSGEIRIDEIIMIEDKKILHSNIAFSKFKLFTSAMKLIENEIINIIGDYSKDKRSISYNNYLSIIKNDKIGQVKFHHNLERDELIKKYKEHRNYNAHFTSDKLCEWIDYRIKQSQEYENVKFEFGDDFNIYVSDEIQLEYLRTELVRHMKTHFEYEKAIDHIKQDFQYLNGRDIKINVKKVPLDKSAIPISENGYSSHLRSNNRETK</sequence>
<dbReference type="KEGG" id="amt:Amet_2380"/>
<organism evidence="1 2">
    <name type="scientific">Alkaliphilus metalliredigens (strain QYMF)</name>
    <dbReference type="NCBI Taxonomy" id="293826"/>
    <lineage>
        <taxon>Bacteria</taxon>
        <taxon>Bacillati</taxon>
        <taxon>Bacillota</taxon>
        <taxon>Clostridia</taxon>
        <taxon>Peptostreptococcales</taxon>
        <taxon>Natronincolaceae</taxon>
        <taxon>Alkaliphilus</taxon>
    </lineage>
</organism>
<keyword evidence="2" id="KW-1185">Reference proteome</keyword>
<protein>
    <submittedName>
        <fullName evidence="1">Uncharacterized protein</fullName>
    </submittedName>
</protein>
<accession>A6TQR6</accession>
<evidence type="ECO:0000313" key="1">
    <source>
        <dbReference type="EMBL" id="ABR48534.1"/>
    </source>
</evidence>
<dbReference type="AlphaFoldDB" id="A6TQR6"/>
<name>A6TQR6_ALKMQ</name>
<evidence type="ECO:0000313" key="2">
    <source>
        <dbReference type="Proteomes" id="UP000001572"/>
    </source>
</evidence>
<dbReference type="RefSeq" id="WP_012063509.1">
    <property type="nucleotide sequence ID" value="NC_009633.1"/>
</dbReference>
<dbReference type="Proteomes" id="UP000001572">
    <property type="component" value="Chromosome"/>
</dbReference>
<gene>
    <name evidence="1" type="ordered locus">Amet_2380</name>
</gene>
<proteinExistence type="predicted"/>
<reference evidence="2" key="1">
    <citation type="journal article" date="2016" name="Genome Announc.">
        <title>Complete genome sequence of Alkaliphilus metalliredigens strain QYMF, an alkaliphilic and metal-reducing bacterium isolated from borax-contaminated leachate ponds.</title>
        <authorList>
            <person name="Hwang C."/>
            <person name="Copeland A."/>
            <person name="Lucas S."/>
            <person name="Lapidus A."/>
            <person name="Barry K."/>
            <person name="Detter J.C."/>
            <person name="Glavina Del Rio T."/>
            <person name="Hammon N."/>
            <person name="Israni S."/>
            <person name="Dalin E."/>
            <person name="Tice H."/>
            <person name="Pitluck S."/>
            <person name="Chertkov O."/>
            <person name="Brettin T."/>
            <person name="Bruce D."/>
            <person name="Han C."/>
            <person name="Schmutz J."/>
            <person name="Larimer F."/>
            <person name="Land M.L."/>
            <person name="Hauser L."/>
            <person name="Kyrpides N."/>
            <person name="Mikhailova N."/>
            <person name="Ye Q."/>
            <person name="Zhou J."/>
            <person name="Richardson P."/>
            <person name="Fields M.W."/>
        </authorList>
    </citation>
    <scope>NUCLEOTIDE SEQUENCE [LARGE SCALE GENOMIC DNA]</scope>
    <source>
        <strain evidence="2">QYMF</strain>
    </source>
</reference>